<dbReference type="AlphaFoldDB" id="A0A6N6JAQ7"/>
<comment type="caution">
    <text evidence="2">The sequence shown here is derived from an EMBL/GenBank/DDBJ whole genome shotgun (WGS) entry which is preliminary data.</text>
</comment>
<sequence length="116" mass="12923">MCESYPVLIPDEGSIIRPFVERLFFEHGLDIPSDAINTVSDSFGKAFTHAYNAIWFISAGVIRHELDTGTFVSLPLDTTSTLGPVGLCTRRDQEQEPTAVQFCEVLRDLCRVMPTT</sequence>
<dbReference type="InterPro" id="IPR005119">
    <property type="entry name" value="LysR_subst-bd"/>
</dbReference>
<dbReference type="Proteomes" id="UP000436822">
    <property type="component" value="Unassembled WGS sequence"/>
</dbReference>
<dbReference type="Pfam" id="PF03466">
    <property type="entry name" value="LysR_substrate"/>
    <property type="match status" value="1"/>
</dbReference>
<proteinExistence type="predicted"/>
<accession>A0A6N6JAQ7</accession>
<feature type="domain" description="LysR substrate-binding" evidence="1">
    <location>
        <begin position="3"/>
        <end position="110"/>
    </location>
</feature>
<reference evidence="2 3" key="1">
    <citation type="submission" date="2019-12" db="EMBL/GenBank/DDBJ databases">
        <title>Litoreibacter badius sp. nov., a novel bacteriochlorophyll a-containing bacterium in the genus Litoreibacter.</title>
        <authorList>
            <person name="Kanamuro M."/>
            <person name="Takabe Y."/>
            <person name="Mori K."/>
            <person name="Takaichi S."/>
            <person name="Hanada S."/>
        </authorList>
    </citation>
    <scope>NUCLEOTIDE SEQUENCE [LARGE SCALE GENOMIC DNA]</scope>
    <source>
        <strain evidence="2 3">K6</strain>
    </source>
</reference>
<dbReference type="Gene3D" id="3.40.190.10">
    <property type="entry name" value="Periplasmic binding protein-like II"/>
    <property type="match status" value="1"/>
</dbReference>
<name>A0A6N6JAQ7_9RHOB</name>
<protein>
    <recommendedName>
        <fullName evidence="1">LysR substrate-binding domain-containing protein</fullName>
    </recommendedName>
</protein>
<keyword evidence="3" id="KW-1185">Reference proteome</keyword>
<evidence type="ECO:0000313" key="2">
    <source>
        <dbReference type="EMBL" id="GFE63216.1"/>
    </source>
</evidence>
<evidence type="ECO:0000313" key="3">
    <source>
        <dbReference type="Proteomes" id="UP000436822"/>
    </source>
</evidence>
<dbReference type="SUPFAM" id="SSF53850">
    <property type="entry name" value="Periplasmic binding protein-like II"/>
    <property type="match status" value="1"/>
</dbReference>
<gene>
    <name evidence="2" type="ORF">KIN_02900</name>
</gene>
<organism evidence="2 3">
    <name type="scientific">Litoreibacter roseus</name>
    <dbReference type="NCBI Taxonomy" id="2601869"/>
    <lineage>
        <taxon>Bacteria</taxon>
        <taxon>Pseudomonadati</taxon>
        <taxon>Pseudomonadota</taxon>
        <taxon>Alphaproteobacteria</taxon>
        <taxon>Rhodobacterales</taxon>
        <taxon>Roseobacteraceae</taxon>
        <taxon>Litoreibacter</taxon>
    </lineage>
</organism>
<dbReference type="EMBL" id="BLJE01000001">
    <property type="protein sequence ID" value="GFE63216.1"/>
    <property type="molecule type" value="Genomic_DNA"/>
</dbReference>
<evidence type="ECO:0000259" key="1">
    <source>
        <dbReference type="Pfam" id="PF03466"/>
    </source>
</evidence>